<evidence type="ECO:0000313" key="9">
    <source>
        <dbReference type="Proteomes" id="UP001209878"/>
    </source>
</evidence>
<sequence length="222" mass="24626">MACNLGVAKSIAHCEATEPASIDLPTNWSSMNDGDVVRLVDIPKDKPEYTKVEKEFLRTANNTVQGVIKIERVQNPAMYRLYMMRRAVMEKRKNKPKPVERNLWHGTDVAAVDSINTAGFNRSYCGKNATMFGKGVYFAVNTAYPAGRGYASPDSNGHKRIYKSLVLTGDFAQGAPDIPVPPPNPSNPGFNFDSTVDSMSKPVMFVVFLDNMAYPEYLITFT</sequence>
<dbReference type="InterPro" id="IPR052056">
    <property type="entry name" value="Mono-ARTD/PARP"/>
</dbReference>
<keyword evidence="4 6" id="KW-0520">NAD</keyword>
<protein>
    <recommendedName>
        <fullName evidence="6">Poly [ADP-ribose] polymerase</fullName>
        <shortName evidence="6">PARP</shortName>
        <ecNumber evidence="6">2.4.2.-</ecNumber>
    </recommendedName>
</protein>
<dbReference type="GO" id="GO:0003950">
    <property type="term" value="F:NAD+ poly-ADP-ribosyltransferase activity"/>
    <property type="evidence" value="ECO:0007669"/>
    <property type="project" value="UniProtKB-UniRule"/>
</dbReference>
<dbReference type="EC" id="2.4.2.-" evidence="6"/>
<evidence type="ECO:0000256" key="1">
    <source>
        <dbReference type="ARBA" id="ARBA00004123"/>
    </source>
</evidence>
<keyword evidence="9" id="KW-1185">Reference proteome</keyword>
<gene>
    <name evidence="8" type="ORF">NP493_961g01010</name>
</gene>
<evidence type="ECO:0000256" key="5">
    <source>
        <dbReference type="ARBA" id="ARBA00023242"/>
    </source>
</evidence>
<dbReference type="Proteomes" id="UP001209878">
    <property type="component" value="Unassembled WGS sequence"/>
</dbReference>
<dbReference type="PANTHER" id="PTHR14453:SF67">
    <property type="entry name" value="POLY [ADP-RIBOSE] POLYMERASE"/>
    <property type="match status" value="1"/>
</dbReference>
<dbReference type="Pfam" id="PF00644">
    <property type="entry name" value="PARP"/>
    <property type="match status" value="1"/>
</dbReference>
<evidence type="ECO:0000256" key="4">
    <source>
        <dbReference type="ARBA" id="ARBA00023027"/>
    </source>
</evidence>
<proteinExistence type="predicted"/>
<evidence type="ECO:0000256" key="6">
    <source>
        <dbReference type="RuleBase" id="RU362114"/>
    </source>
</evidence>
<evidence type="ECO:0000256" key="2">
    <source>
        <dbReference type="ARBA" id="ARBA00022676"/>
    </source>
</evidence>
<dbReference type="AlphaFoldDB" id="A0AAD9NJD0"/>
<comment type="subcellular location">
    <subcellularLocation>
        <location evidence="1">Nucleus</location>
    </subcellularLocation>
</comment>
<dbReference type="GO" id="GO:0010629">
    <property type="term" value="P:negative regulation of gene expression"/>
    <property type="evidence" value="ECO:0007669"/>
    <property type="project" value="TreeGrafter"/>
</dbReference>
<dbReference type="PANTHER" id="PTHR14453">
    <property type="entry name" value="PARP/ZINC FINGER CCCH TYPE DOMAIN CONTAINING PROTEIN"/>
    <property type="match status" value="1"/>
</dbReference>
<evidence type="ECO:0000259" key="7">
    <source>
        <dbReference type="PROSITE" id="PS51059"/>
    </source>
</evidence>
<dbReference type="SUPFAM" id="SSF56399">
    <property type="entry name" value="ADP-ribosylation"/>
    <property type="match status" value="1"/>
</dbReference>
<dbReference type="FunFam" id="3.90.228.10:FF:000008">
    <property type="entry name" value="Poly [ADP-ribose] polymerase"/>
    <property type="match status" value="1"/>
</dbReference>
<dbReference type="GO" id="GO:0003714">
    <property type="term" value="F:transcription corepressor activity"/>
    <property type="evidence" value="ECO:0007669"/>
    <property type="project" value="TreeGrafter"/>
</dbReference>
<dbReference type="GO" id="GO:0005737">
    <property type="term" value="C:cytoplasm"/>
    <property type="evidence" value="ECO:0007669"/>
    <property type="project" value="TreeGrafter"/>
</dbReference>
<dbReference type="InterPro" id="IPR012317">
    <property type="entry name" value="Poly(ADP-ribose)pol_cat_dom"/>
</dbReference>
<keyword evidence="3 6" id="KW-0808">Transferase</keyword>
<reference evidence="8" key="1">
    <citation type="journal article" date="2023" name="Mol. Biol. Evol.">
        <title>Third-Generation Sequencing Reveals the Adaptive Role of the Epigenome in Three Deep-Sea Polychaetes.</title>
        <authorList>
            <person name="Perez M."/>
            <person name="Aroh O."/>
            <person name="Sun Y."/>
            <person name="Lan Y."/>
            <person name="Juniper S.K."/>
            <person name="Young C.R."/>
            <person name="Angers B."/>
            <person name="Qian P.Y."/>
        </authorList>
    </citation>
    <scope>NUCLEOTIDE SEQUENCE</scope>
    <source>
        <strain evidence="8">R07B-5</strain>
    </source>
</reference>
<keyword evidence="2 6" id="KW-0328">Glycosyltransferase</keyword>
<dbReference type="GO" id="GO:0005634">
    <property type="term" value="C:nucleus"/>
    <property type="evidence" value="ECO:0007669"/>
    <property type="project" value="UniProtKB-SubCell"/>
</dbReference>
<dbReference type="EMBL" id="JAODUO010000959">
    <property type="protein sequence ID" value="KAK2172462.1"/>
    <property type="molecule type" value="Genomic_DNA"/>
</dbReference>
<dbReference type="PROSITE" id="PS51059">
    <property type="entry name" value="PARP_CATALYTIC"/>
    <property type="match status" value="1"/>
</dbReference>
<accession>A0AAD9NJD0</accession>
<comment type="caution">
    <text evidence="8">The sequence shown here is derived from an EMBL/GenBank/DDBJ whole genome shotgun (WGS) entry which is preliminary data.</text>
</comment>
<keyword evidence="5" id="KW-0539">Nucleus</keyword>
<evidence type="ECO:0000256" key="3">
    <source>
        <dbReference type="ARBA" id="ARBA00022679"/>
    </source>
</evidence>
<organism evidence="8 9">
    <name type="scientific">Ridgeia piscesae</name>
    <name type="common">Tubeworm</name>
    <dbReference type="NCBI Taxonomy" id="27915"/>
    <lineage>
        <taxon>Eukaryota</taxon>
        <taxon>Metazoa</taxon>
        <taxon>Spiralia</taxon>
        <taxon>Lophotrochozoa</taxon>
        <taxon>Annelida</taxon>
        <taxon>Polychaeta</taxon>
        <taxon>Sedentaria</taxon>
        <taxon>Canalipalpata</taxon>
        <taxon>Sabellida</taxon>
        <taxon>Siboglinidae</taxon>
        <taxon>Ridgeia</taxon>
    </lineage>
</organism>
<name>A0AAD9NJD0_RIDPI</name>
<evidence type="ECO:0000313" key="8">
    <source>
        <dbReference type="EMBL" id="KAK2172462.1"/>
    </source>
</evidence>
<dbReference type="Gene3D" id="3.90.228.10">
    <property type="match status" value="1"/>
</dbReference>
<feature type="domain" description="PARP catalytic" evidence="7">
    <location>
        <begin position="24"/>
        <end position="222"/>
    </location>
</feature>